<evidence type="ECO:0000256" key="7">
    <source>
        <dbReference type="RuleBase" id="RU003795"/>
    </source>
</evidence>
<dbReference type="AlphaFoldDB" id="A0A7J7IGN7"/>
<evidence type="ECO:0000256" key="1">
    <source>
        <dbReference type="ARBA" id="ARBA00004917"/>
    </source>
</evidence>
<dbReference type="InterPro" id="IPR036467">
    <property type="entry name" value="LS/RS_sf"/>
</dbReference>
<dbReference type="CDD" id="cd09209">
    <property type="entry name" value="Lumazine_synthase-I"/>
    <property type="match status" value="1"/>
</dbReference>
<dbReference type="InterPro" id="IPR034964">
    <property type="entry name" value="LS"/>
</dbReference>
<comment type="similarity">
    <text evidence="2 7">Belongs to the DMRL synthase family.</text>
</comment>
<organism evidence="8 9">
    <name type="scientific">Cyanidiococcus yangmingshanensis</name>
    <dbReference type="NCBI Taxonomy" id="2690220"/>
    <lineage>
        <taxon>Eukaryota</taxon>
        <taxon>Rhodophyta</taxon>
        <taxon>Bangiophyceae</taxon>
        <taxon>Cyanidiales</taxon>
        <taxon>Cyanidiaceae</taxon>
        <taxon>Cyanidiococcus</taxon>
    </lineage>
</organism>
<dbReference type="NCBIfam" id="TIGR00114">
    <property type="entry name" value="lumazine-synth"/>
    <property type="match status" value="1"/>
</dbReference>
<comment type="function">
    <text evidence="7">Catalyzes the formation of 6,7-dimethyl-8-ribityllumazine by condensation of 5-amino-6-(D-ribitylamino)uracil with 3,4-dihydroxy-2-butanone 4-phosphate. This is the penultimate step in the biosynthesis of riboflavin.</text>
</comment>
<dbReference type="PANTHER" id="PTHR21058">
    <property type="entry name" value="6,7-DIMETHYL-8-RIBITYLLUMAZINE SYNTHASE DMRL SYNTHASE LUMAZINE SYNTHASE"/>
    <property type="match status" value="1"/>
</dbReference>
<dbReference type="Gene3D" id="3.40.50.960">
    <property type="entry name" value="Lumazine/riboflavin synthase"/>
    <property type="match status" value="1"/>
</dbReference>
<evidence type="ECO:0000256" key="5">
    <source>
        <dbReference type="ARBA" id="ARBA00022679"/>
    </source>
</evidence>
<dbReference type="EMBL" id="VWRR01000011">
    <property type="protein sequence ID" value="KAF6002266.1"/>
    <property type="molecule type" value="Genomic_DNA"/>
</dbReference>
<dbReference type="UniPathway" id="UPA00275">
    <property type="reaction ID" value="UER00404"/>
</dbReference>
<accession>A0A7J7IGN7</accession>
<dbReference type="Proteomes" id="UP000530660">
    <property type="component" value="Unassembled WGS sequence"/>
</dbReference>
<keyword evidence="5 7" id="KW-0808">Transferase</keyword>
<keyword evidence="9" id="KW-1185">Reference proteome</keyword>
<reference evidence="8 9" key="1">
    <citation type="journal article" date="2020" name="J. Phycol.">
        <title>Comparative genome analysis reveals Cyanidiococcus gen. nov., a new extremophilic red algal genus sister to Cyanidioschyzon (Cyanidioschyzonaceae, Rhodophyta).</title>
        <authorList>
            <person name="Liu S.-L."/>
            <person name="Chiang Y.-R."/>
            <person name="Yoon H.S."/>
            <person name="Fu H.-Y."/>
        </authorList>
    </citation>
    <scope>NUCLEOTIDE SEQUENCE [LARGE SCALE GENOMIC DNA]</scope>
    <source>
        <strain evidence="8 9">THAL066</strain>
    </source>
</reference>
<proteinExistence type="inferred from homology"/>
<evidence type="ECO:0000313" key="8">
    <source>
        <dbReference type="EMBL" id="KAF6002266.1"/>
    </source>
</evidence>
<name>A0A7J7IGN7_9RHOD</name>
<evidence type="ECO:0000313" key="9">
    <source>
        <dbReference type="Proteomes" id="UP000530660"/>
    </source>
</evidence>
<keyword evidence="4 7" id="KW-0686">Riboflavin biosynthesis</keyword>
<dbReference type="InterPro" id="IPR002180">
    <property type="entry name" value="LS/RS"/>
</dbReference>
<dbReference type="Pfam" id="PF00885">
    <property type="entry name" value="DMRL_synthase"/>
    <property type="match status" value="1"/>
</dbReference>
<evidence type="ECO:0000256" key="3">
    <source>
        <dbReference type="ARBA" id="ARBA00012664"/>
    </source>
</evidence>
<dbReference type="OrthoDB" id="2965at2759"/>
<dbReference type="HAMAP" id="MF_00178">
    <property type="entry name" value="Lumazine_synth"/>
    <property type="match status" value="1"/>
</dbReference>
<comment type="pathway">
    <text evidence="1 7">Cofactor biosynthesis; riboflavin biosynthesis; riboflavin from 2-hydroxy-3-oxobutyl phosphate and 5-amino-6-(D-ribitylamino)uracil: step 1/2.</text>
</comment>
<dbReference type="GO" id="GO:0009349">
    <property type="term" value="C:riboflavin synthase complex"/>
    <property type="evidence" value="ECO:0007669"/>
    <property type="project" value="UniProtKB-UniRule"/>
</dbReference>
<dbReference type="EC" id="2.5.1.78" evidence="3 7"/>
<evidence type="ECO:0000256" key="2">
    <source>
        <dbReference type="ARBA" id="ARBA00007424"/>
    </source>
</evidence>
<evidence type="ECO:0000256" key="6">
    <source>
        <dbReference type="ARBA" id="ARBA00048785"/>
    </source>
</evidence>
<dbReference type="SUPFAM" id="SSF52121">
    <property type="entry name" value="Lumazine synthase"/>
    <property type="match status" value="1"/>
</dbReference>
<gene>
    <name evidence="8" type="primary">RIB4</name>
    <name evidence="8" type="ORF">F1559_003607</name>
</gene>
<comment type="caution">
    <text evidence="8">The sequence shown here is derived from an EMBL/GenBank/DDBJ whole genome shotgun (WGS) entry which is preliminary data.</text>
</comment>
<dbReference type="GO" id="GO:0009231">
    <property type="term" value="P:riboflavin biosynthetic process"/>
    <property type="evidence" value="ECO:0007669"/>
    <property type="project" value="UniProtKB-UniPathway"/>
</dbReference>
<protein>
    <recommendedName>
        <fullName evidence="3 7">6,7-dimethyl-8-ribityllumazine synthase</fullName>
        <shortName evidence="7">DMRL synthase</shortName>
        <ecNumber evidence="3 7">2.5.1.78</ecNumber>
    </recommendedName>
</protein>
<dbReference type="GO" id="GO:0000906">
    <property type="term" value="F:6,7-dimethyl-8-ribityllumazine synthase activity"/>
    <property type="evidence" value="ECO:0007669"/>
    <property type="project" value="UniProtKB-EC"/>
</dbReference>
<comment type="catalytic activity">
    <reaction evidence="6 7">
        <text>(2S)-2-hydroxy-3-oxobutyl phosphate + 5-amino-6-(D-ribitylamino)uracil = 6,7-dimethyl-8-(1-D-ribityl)lumazine + phosphate + 2 H2O + H(+)</text>
        <dbReference type="Rhea" id="RHEA:26152"/>
        <dbReference type="ChEBI" id="CHEBI:15377"/>
        <dbReference type="ChEBI" id="CHEBI:15378"/>
        <dbReference type="ChEBI" id="CHEBI:15934"/>
        <dbReference type="ChEBI" id="CHEBI:43474"/>
        <dbReference type="ChEBI" id="CHEBI:58201"/>
        <dbReference type="ChEBI" id="CHEBI:58830"/>
        <dbReference type="EC" id="2.5.1.78"/>
    </reaction>
</comment>
<evidence type="ECO:0000256" key="4">
    <source>
        <dbReference type="ARBA" id="ARBA00022619"/>
    </source>
</evidence>
<dbReference type="PANTHER" id="PTHR21058:SF0">
    <property type="entry name" value="6,7-DIMETHYL-8-RIBITYLLUMAZINE SYNTHASE"/>
    <property type="match status" value="1"/>
</dbReference>
<sequence length="236" mass="25535">MFLPVSGFCCGLAGPAGSTLQATSSSPRSCYQGRDRARSGGWSQGALLQTRRNCRKRRFSALQVSCALRKVTFSDTLDGSELRVGVIRSRWNEEITASLLEGAKKTLKECKVAPDNVVELEVPGAFELPLAARLMIETQRVDSVICLGCLIKGETTHFDIIADKASAAIMQLQMTTAVPIIFGVLTCLNEEQARARAIGSANLGVEWAKTAVEMGVVRNVMQGKRPAGKESKKLLF</sequence>